<name>A0AAV6TRC7_9ARAC</name>
<keyword evidence="1" id="KW-0479">Metal-binding</keyword>
<evidence type="ECO:0000256" key="1">
    <source>
        <dbReference type="PROSITE-ProRule" id="PRU00047"/>
    </source>
</evidence>
<dbReference type="Proteomes" id="UP000827092">
    <property type="component" value="Unassembled WGS sequence"/>
</dbReference>
<dbReference type="EMBL" id="JAFNEN010001333">
    <property type="protein sequence ID" value="KAG8174077.1"/>
    <property type="molecule type" value="Genomic_DNA"/>
</dbReference>
<evidence type="ECO:0000259" key="2">
    <source>
        <dbReference type="PROSITE" id="PS50158"/>
    </source>
</evidence>
<evidence type="ECO:0000313" key="4">
    <source>
        <dbReference type="Proteomes" id="UP000827092"/>
    </source>
</evidence>
<proteinExistence type="predicted"/>
<reference evidence="3 4" key="1">
    <citation type="journal article" date="2022" name="Nat. Ecol. Evol.">
        <title>A masculinizing supergene underlies an exaggerated male reproductive morph in a spider.</title>
        <authorList>
            <person name="Hendrickx F."/>
            <person name="De Corte Z."/>
            <person name="Sonet G."/>
            <person name="Van Belleghem S.M."/>
            <person name="Kostlbacher S."/>
            <person name="Vangestel C."/>
        </authorList>
    </citation>
    <scope>NUCLEOTIDE SEQUENCE [LARGE SCALE GENOMIC DNA]</scope>
    <source>
        <strain evidence="3">W744_W776</strain>
    </source>
</reference>
<protein>
    <recommendedName>
        <fullName evidence="2">CCHC-type domain-containing protein</fullName>
    </recommendedName>
</protein>
<dbReference type="AlphaFoldDB" id="A0AAV6TRC7"/>
<dbReference type="PROSITE" id="PS50158">
    <property type="entry name" value="ZF_CCHC"/>
    <property type="match status" value="1"/>
</dbReference>
<gene>
    <name evidence="3" type="ORF">JTE90_005169</name>
</gene>
<dbReference type="InterPro" id="IPR001878">
    <property type="entry name" value="Znf_CCHC"/>
</dbReference>
<dbReference type="GO" id="GO:0003676">
    <property type="term" value="F:nucleic acid binding"/>
    <property type="evidence" value="ECO:0007669"/>
    <property type="project" value="InterPro"/>
</dbReference>
<evidence type="ECO:0000313" key="3">
    <source>
        <dbReference type="EMBL" id="KAG8174077.1"/>
    </source>
</evidence>
<keyword evidence="1" id="KW-0862">Zinc</keyword>
<feature type="domain" description="CCHC-type" evidence="2">
    <location>
        <begin position="332"/>
        <end position="347"/>
    </location>
</feature>
<keyword evidence="4" id="KW-1185">Reference proteome</keyword>
<organism evidence="3 4">
    <name type="scientific">Oedothorax gibbosus</name>
    <dbReference type="NCBI Taxonomy" id="931172"/>
    <lineage>
        <taxon>Eukaryota</taxon>
        <taxon>Metazoa</taxon>
        <taxon>Ecdysozoa</taxon>
        <taxon>Arthropoda</taxon>
        <taxon>Chelicerata</taxon>
        <taxon>Arachnida</taxon>
        <taxon>Araneae</taxon>
        <taxon>Araneomorphae</taxon>
        <taxon>Entelegynae</taxon>
        <taxon>Araneoidea</taxon>
        <taxon>Linyphiidae</taxon>
        <taxon>Erigoninae</taxon>
        <taxon>Oedothorax</taxon>
    </lineage>
</organism>
<dbReference type="GO" id="GO:0008270">
    <property type="term" value="F:zinc ion binding"/>
    <property type="evidence" value="ECO:0007669"/>
    <property type="project" value="UniProtKB-KW"/>
</dbReference>
<keyword evidence="1" id="KW-0863">Zinc-finger</keyword>
<comment type="caution">
    <text evidence="3">The sequence shown here is derived from an EMBL/GenBank/DDBJ whole genome shotgun (WGS) entry which is preliminary data.</text>
</comment>
<accession>A0AAV6TRC7</accession>
<sequence length="412" mass="46339">MSKSGETQEDSVLRETLDRIIEDKGERAPSQGCLANTVSPFLLSIKANISDIHKIIDKELTNKKISQINYHTLKELCNKIFLSCMNFDSTHIITEAKLNSVEEYVKTLENQTSDYKTILDGINSKIDIITNTHRDNQSKIEAVIDNLAISNSEGSNTKPKTGSPGDGAPVLVIDTIEGTDARSYRDALMAAAPELDLPKPSDLVIPGANRIILKMNDQDNLTRFKNIIDGDPNLGKLAQVKISRRRKHRLILFGIPDAVSDETFKLEVEALGETMGQQIEIVKNFKNGKIISDTKNYIIDVEAQVANNLLDLKKFVLNFNRIRIQRYYNIIRCFKCQRFGHAAHSCRFNPSCATCGLNHDTRQCTGGPEKCVNCKGNRDKKGNQIYDHNHRADSRSCETLLEYKKHLISQYV</sequence>